<dbReference type="GO" id="GO:0006742">
    <property type="term" value="P:NADP+ catabolic process"/>
    <property type="evidence" value="ECO:0007669"/>
    <property type="project" value="TreeGrafter"/>
</dbReference>
<dbReference type="CDD" id="cd03429">
    <property type="entry name" value="NUDIX_NADH_pyrophosphatase_Nudt13"/>
    <property type="match status" value="1"/>
</dbReference>
<dbReference type="Gene3D" id="3.90.79.20">
    <property type="match status" value="1"/>
</dbReference>
<dbReference type="PANTHER" id="PTHR42904:SF6">
    <property type="entry name" value="NAD-CAPPED RNA HYDROLASE NUDT12"/>
    <property type="match status" value="1"/>
</dbReference>
<evidence type="ECO:0000313" key="13">
    <source>
        <dbReference type="Proteomes" id="UP000553963"/>
    </source>
</evidence>
<reference evidence="12 13" key="1">
    <citation type="submission" date="2020-08" db="EMBL/GenBank/DDBJ databases">
        <title>Genomic Encyclopedia of Type Strains, Phase IV (KMG-IV): sequencing the most valuable type-strain genomes for metagenomic binning, comparative biology and taxonomic classification.</title>
        <authorList>
            <person name="Goeker M."/>
        </authorList>
    </citation>
    <scope>NUCLEOTIDE SEQUENCE [LARGE SCALE GENOMIC DNA]</scope>
    <source>
        <strain evidence="12 13">DSM 25966</strain>
    </source>
</reference>
<evidence type="ECO:0000313" key="12">
    <source>
        <dbReference type="EMBL" id="MBB3932679.1"/>
    </source>
</evidence>
<dbReference type="EC" id="3.6.1.22" evidence="4"/>
<dbReference type="InterPro" id="IPR049734">
    <property type="entry name" value="NudC-like_C"/>
</dbReference>
<keyword evidence="6 12" id="KW-0378">Hydrolase</keyword>
<feature type="compositionally biased region" description="Polar residues" evidence="10">
    <location>
        <begin position="14"/>
        <end position="24"/>
    </location>
</feature>
<name>A0A840AQY6_9HYPH</name>
<dbReference type="GO" id="GO:0019677">
    <property type="term" value="P:NAD+ catabolic process"/>
    <property type="evidence" value="ECO:0007669"/>
    <property type="project" value="TreeGrafter"/>
</dbReference>
<dbReference type="Pfam" id="PF00293">
    <property type="entry name" value="NUDIX"/>
    <property type="match status" value="1"/>
</dbReference>
<dbReference type="GO" id="GO:0005829">
    <property type="term" value="C:cytosol"/>
    <property type="evidence" value="ECO:0007669"/>
    <property type="project" value="TreeGrafter"/>
</dbReference>
<keyword evidence="13" id="KW-1185">Reference proteome</keyword>
<dbReference type="Proteomes" id="UP000553963">
    <property type="component" value="Unassembled WGS sequence"/>
</dbReference>
<dbReference type="PROSITE" id="PS00893">
    <property type="entry name" value="NUDIX_BOX"/>
    <property type="match status" value="1"/>
</dbReference>
<comment type="cofactor">
    <cofactor evidence="2">
        <name>Zn(2+)</name>
        <dbReference type="ChEBI" id="CHEBI:29105"/>
    </cofactor>
</comment>
<dbReference type="RefSeq" id="WP_183400282.1">
    <property type="nucleotide sequence ID" value="NZ_JACIDS010000004.1"/>
</dbReference>
<dbReference type="InterPro" id="IPR015797">
    <property type="entry name" value="NUDIX_hydrolase-like_dom_sf"/>
</dbReference>
<evidence type="ECO:0000256" key="5">
    <source>
        <dbReference type="ARBA" id="ARBA00022723"/>
    </source>
</evidence>
<protein>
    <recommendedName>
        <fullName evidence="4">NAD(+) diphosphatase</fullName>
        <ecNumber evidence="4">3.6.1.22</ecNumber>
    </recommendedName>
</protein>
<dbReference type="InterPro" id="IPR020084">
    <property type="entry name" value="NUDIX_hydrolase_CS"/>
</dbReference>
<feature type="domain" description="Nudix hydrolase" evidence="11">
    <location>
        <begin position="183"/>
        <end position="309"/>
    </location>
</feature>
<evidence type="ECO:0000256" key="8">
    <source>
        <dbReference type="ARBA" id="ARBA00023027"/>
    </source>
</evidence>
<keyword evidence="5" id="KW-0479">Metal-binding</keyword>
<organism evidence="12 13">
    <name type="scientific">Kaistia hirudinis</name>
    <dbReference type="NCBI Taxonomy" id="1293440"/>
    <lineage>
        <taxon>Bacteria</taxon>
        <taxon>Pseudomonadati</taxon>
        <taxon>Pseudomonadota</taxon>
        <taxon>Alphaproteobacteria</taxon>
        <taxon>Hyphomicrobiales</taxon>
        <taxon>Kaistiaceae</taxon>
        <taxon>Kaistia</taxon>
    </lineage>
</organism>
<comment type="cofactor">
    <cofactor evidence="1">
        <name>Mg(2+)</name>
        <dbReference type="ChEBI" id="CHEBI:18420"/>
    </cofactor>
</comment>
<evidence type="ECO:0000256" key="7">
    <source>
        <dbReference type="ARBA" id="ARBA00022842"/>
    </source>
</evidence>
<dbReference type="GO" id="GO:0035529">
    <property type="term" value="F:NADH pyrophosphatase activity"/>
    <property type="evidence" value="ECO:0007669"/>
    <property type="project" value="TreeGrafter"/>
</dbReference>
<dbReference type="PANTHER" id="PTHR42904">
    <property type="entry name" value="NUDIX HYDROLASE, NUDC SUBFAMILY"/>
    <property type="match status" value="1"/>
</dbReference>
<comment type="similarity">
    <text evidence="3">Belongs to the Nudix hydrolase family. NudC subfamily.</text>
</comment>
<gene>
    <name evidence="12" type="ORF">GGR25_003737</name>
</gene>
<evidence type="ECO:0000259" key="11">
    <source>
        <dbReference type="PROSITE" id="PS51462"/>
    </source>
</evidence>
<evidence type="ECO:0000256" key="1">
    <source>
        <dbReference type="ARBA" id="ARBA00001946"/>
    </source>
</evidence>
<evidence type="ECO:0000256" key="6">
    <source>
        <dbReference type="ARBA" id="ARBA00022801"/>
    </source>
</evidence>
<dbReference type="InterPro" id="IPR015376">
    <property type="entry name" value="Znr_NADH_PPase"/>
</dbReference>
<dbReference type="PROSITE" id="PS51462">
    <property type="entry name" value="NUDIX"/>
    <property type="match status" value="1"/>
</dbReference>
<accession>A0A840AQY6</accession>
<dbReference type="InterPro" id="IPR050241">
    <property type="entry name" value="NAD-cap_RNA_hydrolase_NudC"/>
</dbReference>
<keyword evidence="8" id="KW-0520">NAD</keyword>
<dbReference type="GO" id="GO:0046872">
    <property type="term" value="F:metal ion binding"/>
    <property type="evidence" value="ECO:0007669"/>
    <property type="project" value="UniProtKB-KW"/>
</dbReference>
<sequence length="322" mass="34904">MTRTLFSRLPQPEPSTLTGFSGNTLDRRSESRNEATLAAALADPSARIYLLRGDDALLRSGEAAEALFTLRESEVVGAAMDDVILLGWDGSAPRLATTLTSELSFDVDMFRTVSMRSLAIAGAAGGLLADTVDPAALGALAQARALLHWHASCRFCGRCGTRTTMAQGGYRRDCPNCNALYFPRTDPVAIMLAIDGERCLMGRQARFAPGTYSCLAGFVEPGETIEDAVRREISEEAGIRIGRVGYHASQPWPFPMSLMIGCFAEATSTDIVPDTDELEDCRWFTREETLAMLEGTHPGGLATPPRMAIAHTLIRAWAEQRI</sequence>
<evidence type="ECO:0000256" key="10">
    <source>
        <dbReference type="SAM" id="MobiDB-lite"/>
    </source>
</evidence>
<feature type="region of interest" description="Disordered" evidence="10">
    <location>
        <begin position="1"/>
        <end position="26"/>
    </location>
</feature>
<evidence type="ECO:0000256" key="2">
    <source>
        <dbReference type="ARBA" id="ARBA00001947"/>
    </source>
</evidence>
<dbReference type="EMBL" id="JACIDS010000004">
    <property type="protein sequence ID" value="MBB3932679.1"/>
    <property type="molecule type" value="Genomic_DNA"/>
</dbReference>
<keyword evidence="7" id="KW-0460">Magnesium</keyword>
<dbReference type="InterPro" id="IPR000086">
    <property type="entry name" value="NUDIX_hydrolase_dom"/>
</dbReference>
<dbReference type="SUPFAM" id="SSF55811">
    <property type="entry name" value="Nudix"/>
    <property type="match status" value="1"/>
</dbReference>
<dbReference type="NCBIfam" id="NF001299">
    <property type="entry name" value="PRK00241.1"/>
    <property type="match status" value="1"/>
</dbReference>
<evidence type="ECO:0000256" key="3">
    <source>
        <dbReference type="ARBA" id="ARBA00009595"/>
    </source>
</evidence>
<comment type="catalytic activity">
    <reaction evidence="9">
        <text>a 5'-end NAD(+)-phospho-ribonucleoside in mRNA + H2O = a 5'-end phospho-adenosine-phospho-ribonucleoside in mRNA + beta-nicotinamide D-ribonucleotide + 2 H(+)</text>
        <dbReference type="Rhea" id="RHEA:60876"/>
        <dbReference type="Rhea" id="RHEA-COMP:15698"/>
        <dbReference type="Rhea" id="RHEA-COMP:15719"/>
        <dbReference type="ChEBI" id="CHEBI:14649"/>
        <dbReference type="ChEBI" id="CHEBI:15377"/>
        <dbReference type="ChEBI" id="CHEBI:15378"/>
        <dbReference type="ChEBI" id="CHEBI:144029"/>
        <dbReference type="ChEBI" id="CHEBI:144051"/>
    </reaction>
    <physiologicalReaction direction="left-to-right" evidence="9">
        <dbReference type="Rhea" id="RHEA:60877"/>
    </physiologicalReaction>
</comment>
<evidence type="ECO:0000256" key="4">
    <source>
        <dbReference type="ARBA" id="ARBA00012381"/>
    </source>
</evidence>
<dbReference type="AlphaFoldDB" id="A0A840AQY6"/>
<dbReference type="Gene3D" id="3.90.79.10">
    <property type="entry name" value="Nucleoside Triphosphate Pyrophosphohydrolase"/>
    <property type="match status" value="1"/>
</dbReference>
<dbReference type="Pfam" id="PF09297">
    <property type="entry name" value="Zn_ribbon_NUD"/>
    <property type="match status" value="1"/>
</dbReference>
<dbReference type="Pfam" id="PF09296">
    <property type="entry name" value="NUDIX-like"/>
    <property type="match status" value="1"/>
</dbReference>
<dbReference type="InterPro" id="IPR015375">
    <property type="entry name" value="NADH_PPase-like_N"/>
</dbReference>
<evidence type="ECO:0000256" key="9">
    <source>
        <dbReference type="ARBA" id="ARBA00023679"/>
    </source>
</evidence>
<proteinExistence type="inferred from homology"/>
<comment type="caution">
    <text evidence="12">The sequence shown here is derived from an EMBL/GenBank/DDBJ whole genome shotgun (WGS) entry which is preliminary data.</text>
</comment>